<proteinExistence type="predicted"/>
<reference evidence="2" key="1">
    <citation type="journal article" date="2017" name="Nat. Microbiol.">
        <title>Global analysis of biosynthetic gene clusters reveals vast potential of secondary metabolite production in Penicillium species.</title>
        <authorList>
            <person name="Nielsen J.C."/>
            <person name="Grijseels S."/>
            <person name="Prigent S."/>
            <person name="Ji B."/>
            <person name="Dainat J."/>
            <person name="Nielsen K.F."/>
            <person name="Frisvad J.C."/>
            <person name="Workman M."/>
            <person name="Nielsen J."/>
        </authorList>
    </citation>
    <scope>NUCLEOTIDE SEQUENCE [LARGE SCALE GENOMIC DNA]</scope>
    <source>
        <strain evidence="2">IBT 4502</strain>
    </source>
</reference>
<organism evidence="1 2">
    <name type="scientific">Penicillium polonicum</name>
    <dbReference type="NCBI Taxonomy" id="60169"/>
    <lineage>
        <taxon>Eukaryota</taxon>
        <taxon>Fungi</taxon>
        <taxon>Dikarya</taxon>
        <taxon>Ascomycota</taxon>
        <taxon>Pezizomycotina</taxon>
        <taxon>Eurotiomycetes</taxon>
        <taxon>Eurotiomycetidae</taxon>
        <taxon>Eurotiales</taxon>
        <taxon>Aspergillaceae</taxon>
        <taxon>Penicillium</taxon>
    </lineage>
</organism>
<evidence type="ECO:0000313" key="2">
    <source>
        <dbReference type="Proteomes" id="UP000191408"/>
    </source>
</evidence>
<dbReference type="AlphaFoldDB" id="A0A1V6NWN5"/>
<dbReference type="OrthoDB" id="10371279at2759"/>
<gene>
    <name evidence="1" type="ORF">PENPOL_c002G09549</name>
</gene>
<sequence>MPPRSSPHKLRVPILRKHTWCMIWPEGDSAALHPIVVQCYAETYDGKNWKHCNHLHKPCESVPEGIAANRYELLDCLSWAEQVTEDVIPESTRLILGSLELTPEHILAFPKDVGTAHTTRMEKRQGKQHSGWAMRQRKLNKEAKQSNYSNLTCLSFERLDLDFLQL</sequence>
<comment type="caution">
    <text evidence="1">The sequence shown here is derived from an EMBL/GenBank/DDBJ whole genome shotgun (WGS) entry which is preliminary data.</text>
</comment>
<protein>
    <submittedName>
        <fullName evidence="1">Uncharacterized protein</fullName>
    </submittedName>
</protein>
<name>A0A1V6NWN5_PENPO</name>
<dbReference type="Proteomes" id="UP000191408">
    <property type="component" value="Unassembled WGS sequence"/>
</dbReference>
<keyword evidence="2" id="KW-1185">Reference proteome</keyword>
<accession>A0A1V6NWN5</accession>
<evidence type="ECO:0000313" key="1">
    <source>
        <dbReference type="EMBL" id="OQD69158.1"/>
    </source>
</evidence>
<dbReference type="EMBL" id="MDYM01000002">
    <property type="protein sequence ID" value="OQD69158.1"/>
    <property type="molecule type" value="Genomic_DNA"/>
</dbReference>